<dbReference type="EMBL" id="MHTK01000006">
    <property type="protein sequence ID" value="OHA59519.1"/>
    <property type="molecule type" value="Genomic_DNA"/>
</dbReference>
<name>A0A1G2QHF7_9BACT</name>
<sequence length="121" mass="13578">MKINIKTTGVKLTPALEQYLSHKLSKIKNQIDESAGEAIAGVEIGKTTEHHRRGELFKAELTLDIPGQALSRSVAVEYDLYTAIDAMKAEILSQIKTKKGKEITLFRKGARQMKNILRGWR</sequence>
<proteinExistence type="predicted"/>
<dbReference type="Pfam" id="PF02482">
    <property type="entry name" value="Ribosomal_S30AE"/>
    <property type="match status" value="1"/>
</dbReference>
<dbReference type="AlphaFoldDB" id="A0A1G2QHF7"/>
<dbReference type="Gene3D" id="3.30.160.100">
    <property type="entry name" value="Ribosome hibernation promotion factor-like"/>
    <property type="match status" value="1"/>
</dbReference>
<accession>A0A1G2QHF7</accession>
<evidence type="ECO:0000313" key="2">
    <source>
        <dbReference type="Proteomes" id="UP000177838"/>
    </source>
</evidence>
<reference evidence="1 2" key="1">
    <citation type="journal article" date="2016" name="Nat. Commun.">
        <title>Thousands of microbial genomes shed light on interconnected biogeochemical processes in an aquifer system.</title>
        <authorList>
            <person name="Anantharaman K."/>
            <person name="Brown C.T."/>
            <person name="Hug L.A."/>
            <person name="Sharon I."/>
            <person name="Castelle C.J."/>
            <person name="Probst A.J."/>
            <person name="Thomas B.C."/>
            <person name="Singh A."/>
            <person name="Wilkins M.J."/>
            <person name="Karaoz U."/>
            <person name="Brodie E.L."/>
            <person name="Williams K.H."/>
            <person name="Hubbard S.S."/>
            <person name="Banfield J.F."/>
        </authorList>
    </citation>
    <scope>NUCLEOTIDE SEQUENCE [LARGE SCALE GENOMIC DNA]</scope>
</reference>
<dbReference type="NCBIfam" id="TIGR00741">
    <property type="entry name" value="yfiA"/>
    <property type="match status" value="1"/>
</dbReference>
<protein>
    <submittedName>
        <fullName evidence="1">Ribosomal subunit interface protein</fullName>
    </submittedName>
</protein>
<dbReference type="STRING" id="1802439.A2589_01500"/>
<dbReference type="SUPFAM" id="SSF69754">
    <property type="entry name" value="Ribosome binding protein Y (YfiA homologue)"/>
    <property type="match status" value="1"/>
</dbReference>
<evidence type="ECO:0000313" key="1">
    <source>
        <dbReference type="EMBL" id="OHA59519.1"/>
    </source>
</evidence>
<comment type="caution">
    <text evidence="1">The sequence shown here is derived from an EMBL/GenBank/DDBJ whole genome shotgun (WGS) entry which is preliminary data.</text>
</comment>
<organism evidence="1 2">
    <name type="scientific">Candidatus Vogelbacteria bacterium RIFOXYD1_FULL_46_19</name>
    <dbReference type="NCBI Taxonomy" id="1802439"/>
    <lineage>
        <taxon>Bacteria</taxon>
        <taxon>Candidatus Vogeliibacteriota</taxon>
    </lineage>
</organism>
<gene>
    <name evidence="1" type="ORF">A2589_01500</name>
</gene>
<dbReference type="InterPro" id="IPR003489">
    <property type="entry name" value="RHF/RaiA"/>
</dbReference>
<dbReference type="Proteomes" id="UP000177838">
    <property type="component" value="Unassembled WGS sequence"/>
</dbReference>
<dbReference type="InterPro" id="IPR036567">
    <property type="entry name" value="RHF-like"/>
</dbReference>